<dbReference type="EMBL" id="FNLM01000025">
    <property type="protein sequence ID" value="SDT87703.1"/>
    <property type="molecule type" value="Genomic_DNA"/>
</dbReference>
<dbReference type="EMBL" id="FNLM01000029">
    <property type="protein sequence ID" value="SDT91118.1"/>
    <property type="molecule type" value="Genomic_DNA"/>
</dbReference>
<evidence type="ECO:0000313" key="8">
    <source>
        <dbReference type="EMBL" id="SDT91014.1"/>
    </source>
</evidence>
<evidence type="ECO:0000313" key="13">
    <source>
        <dbReference type="EMBL" id="SDU78444.1"/>
    </source>
</evidence>
<evidence type="ECO:0000313" key="7">
    <source>
        <dbReference type="EMBL" id="SDT90806.1"/>
    </source>
</evidence>
<dbReference type="EMBL" id="FNLM01000033">
    <property type="protein sequence ID" value="SDT96296.1"/>
    <property type="molecule type" value="Genomic_DNA"/>
</dbReference>
<name>A0A1H2EL50_9ACTN</name>
<accession>A0A1H2EL50</accession>
<reference evidence="10 14" key="1">
    <citation type="submission" date="2016-10" db="EMBL/GenBank/DDBJ databases">
        <authorList>
            <person name="de Groot N.N."/>
        </authorList>
    </citation>
    <scope>NUCLEOTIDE SEQUENCE [LARGE SCALE GENOMIC DNA]</scope>
    <source>
        <strain evidence="10 14">DSM 44215</strain>
    </source>
</reference>
<evidence type="ECO:0000313" key="3">
    <source>
        <dbReference type="EMBL" id="SDT84403.1"/>
    </source>
</evidence>
<dbReference type="EMBL" id="FNLM01000008">
    <property type="protein sequence ID" value="SDT84403.1"/>
    <property type="molecule type" value="Genomic_DNA"/>
</dbReference>
<evidence type="ECO:0000313" key="9">
    <source>
        <dbReference type="EMBL" id="SDT91118.1"/>
    </source>
</evidence>
<dbReference type="EMBL" id="FNLM01000029">
    <property type="protein sequence ID" value="SDT90739.1"/>
    <property type="molecule type" value="Genomic_DNA"/>
</dbReference>
<evidence type="ECO:0000313" key="14">
    <source>
        <dbReference type="Proteomes" id="UP000183180"/>
    </source>
</evidence>
<protein>
    <submittedName>
        <fullName evidence="10">Uncharacterized protein</fullName>
    </submittedName>
</protein>
<dbReference type="EMBL" id="FNLM01000033">
    <property type="protein sequence ID" value="SDT95830.1"/>
    <property type="molecule type" value="Genomic_DNA"/>
</dbReference>
<evidence type="ECO:0000313" key="5">
    <source>
        <dbReference type="EMBL" id="SDT87703.1"/>
    </source>
</evidence>
<evidence type="ECO:0000313" key="11">
    <source>
        <dbReference type="EMBL" id="SDT95930.1"/>
    </source>
</evidence>
<evidence type="ECO:0000313" key="4">
    <source>
        <dbReference type="EMBL" id="SDT87122.1"/>
    </source>
</evidence>
<dbReference type="EMBL" id="FNLM01000033">
    <property type="protein sequence ID" value="SDT95930.1"/>
    <property type="molecule type" value="Genomic_DNA"/>
</dbReference>
<sequence>MLEFKVGDRVRTVVGDHTGRIVDFVPGTDWPILYVTNSTSHPETVGEYVPNDPSKLVRQDWTDA</sequence>
<proteinExistence type="predicted"/>
<gene>
    <name evidence="2" type="ORF">SAMN04488548_10832</name>
    <name evidence="3" type="ORF">SAMN04488548_10840</name>
    <name evidence="1" type="ORF">SAMN04488548_1089</name>
    <name evidence="4" type="ORF">SAMN04488548_12423</name>
    <name evidence="5" type="ORF">SAMN04488548_12520</name>
    <name evidence="6" type="ORF">SAMN04488548_12913</name>
    <name evidence="7" type="ORF">SAMN04488548_12918</name>
    <name evidence="8" type="ORF">SAMN04488548_12933</name>
    <name evidence="9" type="ORF">SAMN04488548_12940</name>
    <name evidence="10" type="ORF">SAMN04488548_13324</name>
    <name evidence="11" type="ORF">SAMN04488548_13330</name>
    <name evidence="12" type="ORF">SAMN04488548_13352</name>
    <name evidence="13" type="ORF">SAMN04488548_13616</name>
</gene>
<dbReference type="EMBL" id="FNLM01000008">
    <property type="protein sequence ID" value="SDT84379.1"/>
    <property type="molecule type" value="Genomic_DNA"/>
</dbReference>
<dbReference type="EMBL" id="FNLM01000036">
    <property type="protein sequence ID" value="SDU78444.1"/>
    <property type="molecule type" value="Genomic_DNA"/>
</dbReference>
<evidence type="ECO:0000313" key="12">
    <source>
        <dbReference type="EMBL" id="SDT96296.1"/>
    </source>
</evidence>
<dbReference type="Proteomes" id="UP000183180">
    <property type="component" value="Unassembled WGS sequence"/>
</dbReference>
<dbReference type="EMBL" id="FNLM01000029">
    <property type="protein sequence ID" value="SDT91014.1"/>
    <property type="molecule type" value="Genomic_DNA"/>
</dbReference>
<dbReference type="EMBL" id="FNLM01000008">
    <property type="protein sequence ID" value="SDT84306.1"/>
    <property type="molecule type" value="Genomic_DNA"/>
</dbReference>
<evidence type="ECO:0000313" key="10">
    <source>
        <dbReference type="EMBL" id="SDT95830.1"/>
    </source>
</evidence>
<evidence type="ECO:0000313" key="6">
    <source>
        <dbReference type="EMBL" id="SDT90739.1"/>
    </source>
</evidence>
<dbReference type="EMBL" id="FNLM01000024">
    <property type="protein sequence ID" value="SDT87122.1"/>
    <property type="molecule type" value="Genomic_DNA"/>
</dbReference>
<dbReference type="AlphaFoldDB" id="A0A1H2EL50"/>
<dbReference type="EMBL" id="FNLM01000029">
    <property type="protein sequence ID" value="SDT90806.1"/>
    <property type="molecule type" value="Genomic_DNA"/>
</dbReference>
<evidence type="ECO:0000313" key="1">
    <source>
        <dbReference type="EMBL" id="SDT84306.1"/>
    </source>
</evidence>
<organism evidence="10 14">
    <name type="scientific">Gordonia westfalica</name>
    <dbReference type="NCBI Taxonomy" id="158898"/>
    <lineage>
        <taxon>Bacteria</taxon>
        <taxon>Bacillati</taxon>
        <taxon>Actinomycetota</taxon>
        <taxon>Actinomycetes</taxon>
        <taxon>Mycobacteriales</taxon>
        <taxon>Gordoniaceae</taxon>
        <taxon>Gordonia</taxon>
    </lineage>
</organism>
<dbReference type="STRING" id="158898.SAMN04488548_10832"/>
<evidence type="ECO:0000313" key="2">
    <source>
        <dbReference type="EMBL" id="SDT84379.1"/>
    </source>
</evidence>